<protein>
    <submittedName>
        <fullName evidence="3">UPF0565 protein C2orf69 homolog isoform X1</fullName>
    </submittedName>
</protein>
<proteinExistence type="predicted"/>
<dbReference type="Proteomes" id="UP000504629">
    <property type="component" value="Unplaced"/>
</dbReference>
<feature type="region of interest" description="Disordered" evidence="1">
    <location>
        <begin position="142"/>
        <end position="198"/>
    </location>
</feature>
<sequence>MMEQRVASVTSDEQSPLRLRRVFGFKGRVNDTLFHPATVRVAPQQLLVYFGGDIQDYPEIMEAHHENCKYVKWNLENVAKMLRNNFPTKHILIVRPSRIEYKSFSCYDNFVPSNNAGVPEHTPTHNALQHLERLIKSVGERLKDVSSPPPPSLPEESQPEQPNKYSCSSPDEASTSRADRAGSLGDARTAPSESPVSWDKLSLEGSRVTLVGFSKGCVVLNQMLYEFHYTSTLTPSDSKALRFINRIEAMYWLDGGHAGGKNTWITARGLLETLSRLDMTIYVHVSPYQVRDESRPWIGREEKAFSTLLKTFRARIHRYMHGRSKSPHSLDMHFEVLANFKQVQDLDPRQQDSSDEEI</sequence>
<dbReference type="KEGG" id="bman:114239989"/>
<evidence type="ECO:0000256" key="1">
    <source>
        <dbReference type="SAM" id="MobiDB-lite"/>
    </source>
</evidence>
<reference evidence="3" key="1">
    <citation type="submission" date="2025-08" db="UniProtKB">
        <authorList>
            <consortium name="RefSeq"/>
        </authorList>
    </citation>
    <scope>IDENTIFICATION</scope>
    <source>
        <tissue evidence="3">Silk gland</tissue>
    </source>
</reference>
<dbReference type="GO" id="GO:0005739">
    <property type="term" value="C:mitochondrion"/>
    <property type="evidence" value="ECO:0007669"/>
    <property type="project" value="TreeGrafter"/>
</dbReference>
<dbReference type="GeneID" id="114239989"/>
<name>A0A6J2JAB1_BOMMA</name>
<keyword evidence="2" id="KW-1185">Reference proteome</keyword>
<dbReference type="OrthoDB" id="419333at2759"/>
<evidence type="ECO:0000313" key="3">
    <source>
        <dbReference type="RefSeq" id="XP_028026238.1"/>
    </source>
</evidence>
<gene>
    <name evidence="3" type="primary">LOC114239989</name>
</gene>
<organism evidence="2 3">
    <name type="scientific">Bombyx mandarina</name>
    <name type="common">Wild silk moth</name>
    <name type="synonym">Wild silkworm</name>
    <dbReference type="NCBI Taxonomy" id="7092"/>
    <lineage>
        <taxon>Eukaryota</taxon>
        <taxon>Metazoa</taxon>
        <taxon>Ecdysozoa</taxon>
        <taxon>Arthropoda</taxon>
        <taxon>Hexapoda</taxon>
        <taxon>Insecta</taxon>
        <taxon>Pterygota</taxon>
        <taxon>Neoptera</taxon>
        <taxon>Endopterygota</taxon>
        <taxon>Lepidoptera</taxon>
        <taxon>Glossata</taxon>
        <taxon>Ditrysia</taxon>
        <taxon>Bombycoidea</taxon>
        <taxon>Bombycidae</taxon>
        <taxon>Bombycinae</taxon>
        <taxon>Bombyx</taxon>
    </lineage>
</organism>
<dbReference type="InterPro" id="IPR018881">
    <property type="entry name" value="C2orf69_mit"/>
</dbReference>
<dbReference type="RefSeq" id="XP_028026238.1">
    <property type="nucleotide sequence ID" value="XM_028170437.1"/>
</dbReference>
<dbReference type="PANTHER" id="PTHR31296:SF1">
    <property type="entry name" value="MITOCHONDRIAL PROTEIN C2ORF69"/>
    <property type="match status" value="1"/>
</dbReference>
<feature type="compositionally biased region" description="Polar residues" evidence="1">
    <location>
        <begin position="163"/>
        <end position="176"/>
    </location>
</feature>
<dbReference type="AlphaFoldDB" id="A0A6J2JAB1"/>
<dbReference type="Pfam" id="PF10561">
    <property type="entry name" value="C2orf69"/>
    <property type="match status" value="1"/>
</dbReference>
<accession>A0A6J2JAB1</accession>
<evidence type="ECO:0000313" key="2">
    <source>
        <dbReference type="Proteomes" id="UP000504629"/>
    </source>
</evidence>
<dbReference type="PANTHER" id="PTHR31296">
    <property type="entry name" value="UPF0565 PROTEIN C2ORF69"/>
    <property type="match status" value="1"/>
</dbReference>